<evidence type="ECO:0000313" key="3">
    <source>
        <dbReference type="Proteomes" id="UP001432075"/>
    </source>
</evidence>
<organism evidence="2 3">
    <name type="scientific">Streptomyces goshikiensis</name>
    <dbReference type="NCBI Taxonomy" id="1942"/>
    <lineage>
        <taxon>Bacteria</taxon>
        <taxon>Bacillati</taxon>
        <taxon>Actinomycetota</taxon>
        <taxon>Actinomycetes</taxon>
        <taxon>Kitasatosporales</taxon>
        <taxon>Streptomycetaceae</taxon>
        <taxon>Streptomyces</taxon>
    </lineage>
</organism>
<reference evidence="2" key="1">
    <citation type="submission" date="2022-10" db="EMBL/GenBank/DDBJ databases">
        <title>The complete genomes of actinobacterial strains from the NBC collection.</title>
        <authorList>
            <person name="Joergensen T.S."/>
            <person name="Alvarez Arevalo M."/>
            <person name="Sterndorff E.B."/>
            <person name="Faurdal D."/>
            <person name="Vuksanovic O."/>
            <person name="Mourched A.-S."/>
            <person name="Charusanti P."/>
            <person name="Shaw S."/>
            <person name="Blin K."/>
            <person name="Weber T."/>
        </authorList>
    </citation>
    <scope>NUCLEOTIDE SEQUENCE</scope>
    <source>
        <strain evidence="2">NBC_00283</strain>
        <plasmid evidence="2">unnamed1</plasmid>
    </source>
</reference>
<protein>
    <submittedName>
        <fullName evidence="2">Uncharacterized protein</fullName>
    </submittedName>
</protein>
<dbReference type="EMBL" id="CP108058">
    <property type="protein sequence ID" value="WUO51579.1"/>
    <property type="molecule type" value="Genomic_DNA"/>
</dbReference>
<gene>
    <name evidence="2" type="ORF">OHU17_37740</name>
</gene>
<evidence type="ECO:0000313" key="2">
    <source>
        <dbReference type="EMBL" id="WUO51579.1"/>
    </source>
</evidence>
<dbReference type="Proteomes" id="UP001432075">
    <property type="component" value="Plasmid unnamed1"/>
</dbReference>
<name>A0ABZ1RYN3_9ACTN</name>
<accession>A0ABZ1RYN3</accession>
<proteinExistence type="predicted"/>
<sequence>MDAHEILKKGAELQAARHAALEPLAEILAERMPLEGEIRAAWLRLEKTHAETGPETEPCLLHMDGLGPVEAHLHETTTLAVSSERTRGPVSAQHSIGPAGSR</sequence>
<evidence type="ECO:0000256" key="1">
    <source>
        <dbReference type="SAM" id="MobiDB-lite"/>
    </source>
</evidence>
<keyword evidence="3" id="KW-1185">Reference proteome</keyword>
<keyword evidence="2" id="KW-0614">Plasmid</keyword>
<feature type="region of interest" description="Disordered" evidence="1">
    <location>
        <begin position="80"/>
        <end position="102"/>
    </location>
</feature>
<dbReference type="RefSeq" id="WP_328777820.1">
    <property type="nucleotide sequence ID" value="NZ_CP108058.1"/>
</dbReference>
<geneLocation type="plasmid" evidence="2 3">
    <name>unnamed1</name>
</geneLocation>